<dbReference type="Gene3D" id="2.30.29.30">
    <property type="entry name" value="Pleckstrin-homology domain (PH domain)/Phosphotyrosine-binding domain (PTB)"/>
    <property type="match status" value="1"/>
</dbReference>
<name>A0A316U0Q9_9BASI</name>
<feature type="compositionally biased region" description="Low complexity" evidence="3">
    <location>
        <begin position="811"/>
        <end position="828"/>
    </location>
</feature>
<dbReference type="Pfam" id="PF22972">
    <property type="entry name" value="EVH1_PP4R3"/>
    <property type="match status" value="1"/>
</dbReference>
<gene>
    <name evidence="6" type="ORF">BCV69DRAFT_253379</name>
</gene>
<dbReference type="RefSeq" id="XP_025345223.1">
    <property type="nucleotide sequence ID" value="XM_025490513.1"/>
</dbReference>
<dbReference type="GO" id="GO:0005654">
    <property type="term" value="C:nucleoplasm"/>
    <property type="evidence" value="ECO:0007669"/>
    <property type="project" value="TreeGrafter"/>
</dbReference>
<dbReference type="SUPFAM" id="SSF50729">
    <property type="entry name" value="PH domain-like"/>
    <property type="match status" value="1"/>
</dbReference>
<accession>A0A316U0Q9</accession>
<comment type="subcellular location">
    <subcellularLocation>
        <location evidence="1">Nucleus</location>
    </subcellularLocation>
</comment>
<feature type="compositionally biased region" description="Acidic residues" evidence="3">
    <location>
        <begin position="746"/>
        <end position="766"/>
    </location>
</feature>
<dbReference type="OrthoDB" id="27483at2759"/>
<feature type="compositionally biased region" description="Basic and acidic residues" evidence="3">
    <location>
        <begin position="851"/>
        <end position="860"/>
    </location>
</feature>
<dbReference type="InterPro" id="IPR006887">
    <property type="entry name" value="P4R3-like_central_dom"/>
</dbReference>
<evidence type="ECO:0000256" key="3">
    <source>
        <dbReference type="SAM" id="MobiDB-lite"/>
    </source>
</evidence>
<evidence type="ECO:0000256" key="2">
    <source>
        <dbReference type="ARBA" id="ARBA00023242"/>
    </source>
</evidence>
<dbReference type="GeneID" id="37012247"/>
<evidence type="ECO:0000256" key="1">
    <source>
        <dbReference type="ARBA" id="ARBA00004123"/>
    </source>
</evidence>
<feature type="region of interest" description="Disordered" evidence="3">
    <location>
        <begin position="179"/>
        <end position="204"/>
    </location>
</feature>
<dbReference type="PANTHER" id="PTHR23318">
    <property type="entry name" value="ATP SYNTHASE GAMMA-RELATED"/>
    <property type="match status" value="1"/>
</dbReference>
<dbReference type="GO" id="GO:0006974">
    <property type="term" value="P:DNA damage response"/>
    <property type="evidence" value="ECO:0007669"/>
    <property type="project" value="TreeGrafter"/>
</dbReference>
<evidence type="ECO:0000259" key="4">
    <source>
        <dbReference type="Pfam" id="PF04802"/>
    </source>
</evidence>
<feature type="compositionally biased region" description="Basic and acidic residues" evidence="3">
    <location>
        <begin position="867"/>
        <end position="879"/>
    </location>
</feature>
<dbReference type="GO" id="GO:0030289">
    <property type="term" value="C:protein phosphatase 4 complex"/>
    <property type="evidence" value="ECO:0007669"/>
    <property type="project" value="TreeGrafter"/>
</dbReference>
<feature type="region of interest" description="Disordered" evidence="3">
    <location>
        <begin position="728"/>
        <end position="828"/>
    </location>
</feature>
<feature type="compositionally biased region" description="Low complexity" evidence="3">
    <location>
        <begin position="774"/>
        <end position="785"/>
    </location>
</feature>
<feature type="compositionally biased region" description="Polar residues" evidence="3">
    <location>
        <begin position="890"/>
        <end position="900"/>
    </location>
</feature>
<feature type="compositionally biased region" description="Low complexity" evidence="3">
    <location>
        <begin position="920"/>
        <end position="954"/>
    </location>
</feature>
<dbReference type="AlphaFoldDB" id="A0A316U0Q9"/>
<dbReference type="InterPro" id="IPR011993">
    <property type="entry name" value="PH-like_dom_sf"/>
</dbReference>
<feature type="domain" description="PP4R3 EVH1-like" evidence="5">
    <location>
        <begin position="107"/>
        <end position="169"/>
    </location>
</feature>
<reference evidence="6 7" key="1">
    <citation type="journal article" date="2018" name="Mol. Biol. Evol.">
        <title>Broad Genomic Sampling Reveals a Smut Pathogenic Ancestry of the Fungal Clade Ustilaginomycotina.</title>
        <authorList>
            <person name="Kijpornyongpan T."/>
            <person name="Mondo S.J."/>
            <person name="Barry K."/>
            <person name="Sandor L."/>
            <person name="Lee J."/>
            <person name="Lipzen A."/>
            <person name="Pangilinan J."/>
            <person name="LaButti K."/>
            <person name="Hainaut M."/>
            <person name="Henrissat B."/>
            <person name="Grigoriev I.V."/>
            <person name="Spatafora J.W."/>
            <person name="Aime M.C."/>
        </authorList>
    </citation>
    <scope>NUCLEOTIDE SEQUENCE [LARGE SCALE GENOMIC DNA]</scope>
    <source>
        <strain evidence="6 7">MCA 4718</strain>
    </source>
</reference>
<dbReference type="EMBL" id="KZ819338">
    <property type="protein sequence ID" value="PWN18063.1"/>
    <property type="molecule type" value="Genomic_DNA"/>
</dbReference>
<feature type="compositionally biased region" description="Acidic residues" evidence="3">
    <location>
        <begin position="908"/>
        <end position="919"/>
    </location>
</feature>
<feature type="compositionally biased region" description="Polar residues" evidence="3">
    <location>
        <begin position="786"/>
        <end position="810"/>
    </location>
</feature>
<feature type="domain" description="Serine/threonine-protein phosphatase 4 regulatory subunit 3-like central" evidence="4">
    <location>
        <begin position="215"/>
        <end position="710"/>
    </location>
</feature>
<dbReference type="InterPro" id="IPR051137">
    <property type="entry name" value="PP4R3-like"/>
</dbReference>
<dbReference type="GO" id="GO:0072542">
    <property type="term" value="F:protein phosphatase activator activity"/>
    <property type="evidence" value="ECO:0007669"/>
    <property type="project" value="TreeGrafter"/>
</dbReference>
<proteinExistence type="predicted"/>
<evidence type="ECO:0000313" key="7">
    <source>
        <dbReference type="Proteomes" id="UP000245942"/>
    </source>
</evidence>
<dbReference type="PANTHER" id="PTHR23318:SF0">
    <property type="entry name" value="SERINE_THREONINE-PROTEIN PHOSPHATASE 4 REGULATORY SUBUNIT 3"/>
    <property type="match status" value="1"/>
</dbReference>
<keyword evidence="7" id="KW-1185">Reference proteome</keyword>
<evidence type="ECO:0000259" key="5">
    <source>
        <dbReference type="Pfam" id="PF22972"/>
    </source>
</evidence>
<feature type="compositionally biased region" description="Polar residues" evidence="3">
    <location>
        <begin position="967"/>
        <end position="983"/>
    </location>
</feature>
<evidence type="ECO:0000313" key="6">
    <source>
        <dbReference type="EMBL" id="PWN18063.1"/>
    </source>
</evidence>
<sequence>MDSETEEGEEVDVILTHGGQQVSVKIPQPLLLTSTIARGPFHQCGTARRVKVYRLEGESWIDNGTGYCAGVYDEVHDEALLVARVEDSSALDPPPPPSIQPYYLIVSEDMDVDEHIMLNTQVVKEDVYQKQQDTLVVWTESDGTDMALSFQEADGCQEVWEFITEVQRHFHANQAAASAAALSDSPTPDAGSPTSGGDLSQSNWGMEPSLGKLEEIEQVLKETASKGPLAREKVAEWLVRADYLRKLVPVFQDAEDLENVEDLQCLCTIMQTIVMLNDSAIVETIIQDDLFIDIAGMFEYDPEFPTLKASYRDYLRNTARFKSVIDIDDIKIVTKIHQVYRLQYLKDVILARILDDAMFSVLNSWIFFHQVDIVNYCSGSIPFLQRIFAVCEPDSGETEEKKHDAVFFLQSLCAMGKQVQMPVRVGLYRSLTDHGVLSLLEYGLFESGHQRVQNAAAEMLMVLVEFDPSIIRTHTLEQEEKGQTTFVSRLSDVLHAAKDLGFKAQMSEVMRTMFDYPSPDSAPQSLNATAAAANRNKVDPDRFFAHLYEADIDRLFGPLKRLPDYKTLEVATVRYSVGPREHSALLAHLCELLCNCVLQHGFRSQYYVITSEIAVHVATLLFAKEKHMKLAAIKLFRACLASNNQFINRHFLKHDIFGAILVLARRECQRDNLILSACIEFFEHLKKEKSKIVMDHLVDRHYQDLEVLSQNRFAGQCFSAIFESARKPNAPQKGTAGGTNEGERGADEEEADENAYFDDSDDEEEPTLALAGPASAARNKTTAAAMSSSAPRLKSSVASASVIPTPSSVPSHSGSDISNSSSSGSVSVANTNVSADADADADAPLLALHSRVSEKRRREEAEEDDFGLERLAKRTHADAQEGSEGASAPKSMNLTRSSSVGSGGGFILEDEEQKEEAEAEAQPLTPALASASASASAPVSAPASVQPSKMTSSGSNGGSGGKRISLGLSSEATKRISASSASGSLEEVDTSKDEDGDRDRDGEEAVSGTAALLGEKSGVQGT</sequence>
<dbReference type="STRING" id="1684307.A0A316U0Q9"/>
<dbReference type="Pfam" id="PF04802">
    <property type="entry name" value="PP4R3"/>
    <property type="match status" value="1"/>
</dbReference>
<feature type="compositionally biased region" description="Basic and acidic residues" evidence="3">
    <location>
        <begin position="989"/>
        <end position="1003"/>
    </location>
</feature>
<protein>
    <submittedName>
        <fullName evidence="6">DUF625-domain-containing protein</fullName>
    </submittedName>
</protein>
<feature type="compositionally biased region" description="Polar residues" evidence="3">
    <location>
        <begin position="192"/>
        <end position="204"/>
    </location>
</feature>
<dbReference type="InterPro" id="IPR055236">
    <property type="entry name" value="EVH1_PP4R3"/>
</dbReference>
<feature type="region of interest" description="Disordered" evidence="3">
    <location>
        <begin position="849"/>
        <end position="1022"/>
    </location>
</feature>
<keyword evidence="2" id="KW-0539">Nucleus</keyword>
<dbReference type="Proteomes" id="UP000245942">
    <property type="component" value="Unassembled WGS sequence"/>
</dbReference>
<organism evidence="6 7">
    <name type="scientific">Pseudomicrostroma glucosiphilum</name>
    <dbReference type="NCBI Taxonomy" id="1684307"/>
    <lineage>
        <taxon>Eukaryota</taxon>
        <taxon>Fungi</taxon>
        <taxon>Dikarya</taxon>
        <taxon>Basidiomycota</taxon>
        <taxon>Ustilaginomycotina</taxon>
        <taxon>Exobasidiomycetes</taxon>
        <taxon>Microstromatales</taxon>
        <taxon>Microstromatales incertae sedis</taxon>
        <taxon>Pseudomicrostroma</taxon>
    </lineage>
</organism>